<name>A0A5B2VGL6_9HYPH</name>
<organism evidence="1 2">
    <name type="scientific">Salinarimonas soli</name>
    <dbReference type="NCBI Taxonomy" id="1638099"/>
    <lineage>
        <taxon>Bacteria</taxon>
        <taxon>Pseudomonadati</taxon>
        <taxon>Pseudomonadota</taxon>
        <taxon>Alphaproteobacteria</taxon>
        <taxon>Hyphomicrobiales</taxon>
        <taxon>Salinarimonadaceae</taxon>
        <taxon>Salinarimonas</taxon>
    </lineage>
</organism>
<comment type="caution">
    <text evidence="1">The sequence shown here is derived from an EMBL/GenBank/DDBJ whole genome shotgun (WGS) entry which is preliminary data.</text>
</comment>
<sequence length="250" mass="25495">MKNALAAIWAAATARRRDPTVGELTTGMQAGIADSRLFNELLYRASGMEAELVHLLVYAMANAAGRAALDNGLPLGAAPSEANLQQVRKALQAMFVEKAVGASTEKAPKLSGIVATGLAAVTSIPTSVATILPYPATDQSNLSTSTWDGTTLTVGAGEAGLWLVSASVHFALASAGAYSSVGIYRNGLEIALGASQSGNAGDAASPSTATIIKCNAGDTLAAYAYQQTGSTKNTSGTTRTRFAAFLISSY</sequence>
<dbReference type="Gene3D" id="2.60.120.40">
    <property type="match status" value="1"/>
</dbReference>
<protein>
    <submittedName>
        <fullName evidence="1">Uncharacterized protein</fullName>
    </submittedName>
</protein>
<dbReference type="AlphaFoldDB" id="A0A5B2VGL6"/>
<dbReference type="Proteomes" id="UP000323142">
    <property type="component" value="Unassembled WGS sequence"/>
</dbReference>
<proteinExistence type="predicted"/>
<keyword evidence="2" id="KW-1185">Reference proteome</keyword>
<reference evidence="1 2" key="1">
    <citation type="submission" date="2019-09" db="EMBL/GenBank/DDBJ databases">
        <title>Salinarimonas rosea gen. nov., sp. nov., a new member of the a-2 subgroup of the Proteobacteria.</title>
        <authorList>
            <person name="Liu J."/>
        </authorList>
    </citation>
    <scope>NUCLEOTIDE SEQUENCE [LARGE SCALE GENOMIC DNA]</scope>
    <source>
        <strain evidence="1 2">BN140002</strain>
    </source>
</reference>
<evidence type="ECO:0000313" key="2">
    <source>
        <dbReference type="Proteomes" id="UP000323142"/>
    </source>
</evidence>
<dbReference type="EMBL" id="VUOA01000018">
    <property type="protein sequence ID" value="KAA2237660.1"/>
    <property type="molecule type" value="Genomic_DNA"/>
</dbReference>
<dbReference type="RefSeq" id="WP_149816601.1">
    <property type="nucleotide sequence ID" value="NZ_VUOA01000018.1"/>
</dbReference>
<reference evidence="1 2" key="2">
    <citation type="submission" date="2019-09" db="EMBL/GenBank/DDBJ databases">
        <authorList>
            <person name="Jin C."/>
        </authorList>
    </citation>
    <scope>NUCLEOTIDE SEQUENCE [LARGE SCALE GENOMIC DNA]</scope>
    <source>
        <strain evidence="1 2">BN140002</strain>
    </source>
</reference>
<dbReference type="InterPro" id="IPR008983">
    <property type="entry name" value="Tumour_necrosis_fac-like_dom"/>
</dbReference>
<accession>A0A5B2VGL6</accession>
<gene>
    <name evidence="1" type="ORF">F0L46_08240</name>
</gene>
<evidence type="ECO:0000313" key="1">
    <source>
        <dbReference type="EMBL" id="KAA2237660.1"/>
    </source>
</evidence>